<gene>
    <name evidence="1" type="ORF">SAMN04488529_1022</name>
</gene>
<keyword evidence="2" id="KW-1185">Reference proteome</keyword>
<dbReference type="AlphaFoldDB" id="A0A1H0PNT3"/>
<reference evidence="1 2" key="1">
    <citation type="submission" date="2016-10" db="EMBL/GenBank/DDBJ databases">
        <authorList>
            <person name="de Groot N.N."/>
        </authorList>
    </citation>
    <scope>NUCLEOTIDE SEQUENCE [LARGE SCALE GENOMIC DNA]</scope>
    <source>
        <strain evidence="1 2">DSM 12272</strain>
    </source>
</reference>
<evidence type="ECO:0000313" key="1">
    <source>
        <dbReference type="EMBL" id="SDP06460.1"/>
    </source>
</evidence>
<dbReference type="Proteomes" id="UP000198597">
    <property type="component" value="Unassembled WGS sequence"/>
</dbReference>
<protein>
    <submittedName>
        <fullName evidence="1">FkbH-like domain-containing protein</fullName>
    </submittedName>
</protein>
<dbReference type="RefSeq" id="WP_089966559.1">
    <property type="nucleotide sequence ID" value="NZ_FNJM01000002.1"/>
</dbReference>
<evidence type="ECO:0000313" key="2">
    <source>
        <dbReference type="Proteomes" id="UP000198597"/>
    </source>
</evidence>
<dbReference type="OrthoDB" id="323926at2"/>
<sequence length="597" mass="70944">MNTNIKLVIWDLDDTFWNGTLSEGGIKVDENTVKIIKELSKRGIMNSVCSKNTFVDAKEELVKLDLWDYFIFPKIDWIAKGELVKQILDEVHLRSENVLFIDDNHLNRQEVSFYNENINVIDESFIPKILEHESFKGKQDLELSRLKQYKILEEKSTKKLEYTSNEKFLESCNIKIEILDNCNDQIERIYELIHRTNQLNYTKKRISKDELCKIINDKTRVKKYIKVYDEYGEYGICGFYCIEGDCLEHFLFSCRTMNLGIEQWVYANLNFPKIDVSGDVAYNLNVFDKPNWIKVKENESNIKNEKNKPKDVKCLIRGGCDLMQIYHYLNSTNIEVDTEFNYANNIGLGIHKEHTNILKQIKKLNEIQKKKLVEELPFYENDSFESKIYNQKYDVIIYSLLIDYTFGVYDNRKDGLSFVYGHYDRKFTDKSIREDIRKYYNNKLDDNFFNNIDNNYEFKGAISQEELQGNLRWLRNEIDDNTTLIILNGAEINIENSKEKDRYLHHIKMNKALDTVIGELNNTHIVDVRKYVTTEKNLVNDIRHYERKVYKEITEDIISIIEESKKIENNKSIKNEIRIKIEDFKKYIRVIKNKFIN</sequence>
<name>A0A1H0PNT3_9CLOT</name>
<dbReference type="Gene3D" id="3.40.50.1000">
    <property type="entry name" value="HAD superfamily/HAD-like"/>
    <property type="match status" value="1"/>
</dbReference>
<accession>A0A1H0PNT3</accession>
<dbReference type="InterPro" id="IPR036412">
    <property type="entry name" value="HAD-like_sf"/>
</dbReference>
<dbReference type="InterPro" id="IPR023214">
    <property type="entry name" value="HAD_sf"/>
</dbReference>
<organism evidence="1 2">
    <name type="scientific">Clostridium gasigenes</name>
    <dbReference type="NCBI Taxonomy" id="94869"/>
    <lineage>
        <taxon>Bacteria</taxon>
        <taxon>Bacillati</taxon>
        <taxon>Bacillota</taxon>
        <taxon>Clostridia</taxon>
        <taxon>Eubacteriales</taxon>
        <taxon>Clostridiaceae</taxon>
        <taxon>Clostridium</taxon>
    </lineage>
</organism>
<proteinExistence type="predicted"/>
<dbReference type="EMBL" id="FNJM01000002">
    <property type="protein sequence ID" value="SDP06460.1"/>
    <property type="molecule type" value="Genomic_DNA"/>
</dbReference>
<dbReference type="STRING" id="94869.SAMN04488529_1022"/>
<dbReference type="SUPFAM" id="SSF56784">
    <property type="entry name" value="HAD-like"/>
    <property type="match status" value="1"/>
</dbReference>